<evidence type="ECO:0000313" key="2">
    <source>
        <dbReference type="Proteomes" id="UP000294257"/>
    </source>
</evidence>
<gene>
    <name evidence="1" type="ORF">EV193_113125</name>
</gene>
<dbReference type="GO" id="GO:0016787">
    <property type="term" value="F:hydrolase activity"/>
    <property type="evidence" value="ECO:0007669"/>
    <property type="project" value="UniProtKB-KW"/>
</dbReference>
<evidence type="ECO:0000313" key="1">
    <source>
        <dbReference type="EMBL" id="RZS32281.1"/>
    </source>
</evidence>
<reference evidence="1 2" key="1">
    <citation type="submission" date="2019-02" db="EMBL/GenBank/DDBJ databases">
        <title>Genomic Encyclopedia of Type Strains, Phase IV (KMG-IV): sequencing the most valuable type-strain genomes for metagenomic binning, comparative biology and taxonomic classification.</title>
        <authorList>
            <person name="Goeker M."/>
        </authorList>
    </citation>
    <scope>NUCLEOTIDE SEQUENCE [LARGE SCALE GENOMIC DNA]</scope>
    <source>
        <strain evidence="1 2">DSM 101727</strain>
    </source>
</reference>
<dbReference type="AlphaFoldDB" id="A0A4Q7KE02"/>
<dbReference type="Proteomes" id="UP000294257">
    <property type="component" value="Unassembled WGS sequence"/>
</dbReference>
<dbReference type="InterPro" id="IPR036265">
    <property type="entry name" value="HIT-like_sf"/>
</dbReference>
<sequence>MCRILDGLTVGTLPGGWVLNGNIDPAIRRPALVLSTVDHYGHLAEIGGTEAEWLGRHLRRIDGIARKVLGAQRLHVQLLNEAGHVHFHLVPRYPDDDRSVFALALLRVDAPAGAPDSASAARSVLAELT</sequence>
<keyword evidence="2" id="KW-1185">Reference proteome</keyword>
<name>A0A4Q7KE02_9PSEU</name>
<proteinExistence type="predicted"/>
<accession>A0A4Q7KE02</accession>
<keyword evidence="1" id="KW-0378">Hydrolase</keyword>
<dbReference type="EMBL" id="SGWQ01000013">
    <property type="protein sequence ID" value="RZS32281.1"/>
    <property type="molecule type" value="Genomic_DNA"/>
</dbReference>
<organism evidence="1 2">
    <name type="scientific">Herbihabitans rhizosphaerae</name>
    <dbReference type="NCBI Taxonomy" id="1872711"/>
    <lineage>
        <taxon>Bacteria</taxon>
        <taxon>Bacillati</taxon>
        <taxon>Actinomycetota</taxon>
        <taxon>Actinomycetes</taxon>
        <taxon>Pseudonocardiales</taxon>
        <taxon>Pseudonocardiaceae</taxon>
        <taxon>Herbihabitans</taxon>
    </lineage>
</organism>
<protein>
    <submittedName>
        <fullName evidence="1">Diadenosine tetraphosphate (Ap4A) HIT family hydrolase</fullName>
    </submittedName>
</protein>
<comment type="caution">
    <text evidence="1">The sequence shown here is derived from an EMBL/GenBank/DDBJ whole genome shotgun (WGS) entry which is preliminary data.</text>
</comment>
<dbReference type="Gene3D" id="3.30.428.10">
    <property type="entry name" value="HIT-like"/>
    <property type="match status" value="1"/>
</dbReference>
<dbReference type="SUPFAM" id="SSF54197">
    <property type="entry name" value="HIT-like"/>
    <property type="match status" value="1"/>
</dbReference>